<protein>
    <recommendedName>
        <fullName evidence="3">Lipoprotein</fullName>
    </recommendedName>
</protein>
<dbReference type="Proteomes" id="UP000198304">
    <property type="component" value="Unassembled WGS sequence"/>
</dbReference>
<evidence type="ECO:0000313" key="2">
    <source>
        <dbReference type="Proteomes" id="UP000198304"/>
    </source>
</evidence>
<dbReference type="PROSITE" id="PS51257">
    <property type="entry name" value="PROKAR_LIPOPROTEIN"/>
    <property type="match status" value="1"/>
</dbReference>
<dbReference type="RefSeq" id="WP_089281621.1">
    <property type="nucleotide sequence ID" value="NZ_FZOJ01000003.1"/>
</dbReference>
<proteinExistence type="predicted"/>
<keyword evidence="2" id="KW-1185">Reference proteome</keyword>
<evidence type="ECO:0008006" key="3">
    <source>
        <dbReference type="Google" id="ProtNLM"/>
    </source>
</evidence>
<dbReference type="EMBL" id="FZOJ01000003">
    <property type="protein sequence ID" value="SNS04867.1"/>
    <property type="molecule type" value="Genomic_DNA"/>
</dbReference>
<dbReference type="OrthoDB" id="1706091at2"/>
<sequence>MIKRKRGLIFLLIAIMMITMLTACSKPKTAREALSEAILNEEEINTSQFKMALSLNVNTSNIYDPELAMYANMLNNAKLIIEGKTDLNEEKTAAELKLDLGGMSFSASLYQYDNTIAIHMPFLAQLFGDPSFADKYIVMDLDALMEEFAPEQQDLKDFDEEELMALYRKIAASSIDALSESALVDKGEQSVTAGTENVKAREIEIIINEEELINIVKNLITMLKDEEFRNQIFKILSSVDPYSSEEDFKRDLEEILEASDEDIDALFDEIRQNVNFENFKIQNNVFIDNKSNVVKAITEATISFKEDDQSIGLAVKAEADTWDINKQIAIEIPDIHAENSIDFYELLFMTMFAPFY</sequence>
<evidence type="ECO:0000313" key="1">
    <source>
        <dbReference type="EMBL" id="SNS04867.1"/>
    </source>
</evidence>
<reference evidence="1 2" key="1">
    <citation type="submission" date="2017-06" db="EMBL/GenBank/DDBJ databases">
        <authorList>
            <person name="Kim H.J."/>
            <person name="Triplett B.A."/>
        </authorList>
    </citation>
    <scope>NUCLEOTIDE SEQUENCE [LARGE SCALE GENOMIC DNA]</scope>
    <source>
        <strain evidence="1 2">SCA</strain>
    </source>
</reference>
<dbReference type="AlphaFoldDB" id="A0A239BA74"/>
<organism evidence="1 2">
    <name type="scientific">Anaerovirgula multivorans</name>
    <dbReference type="NCBI Taxonomy" id="312168"/>
    <lineage>
        <taxon>Bacteria</taxon>
        <taxon>Bacillati</taxon>
        <taxon>Bacillota</taxon>
        <taxon>Clostridia</taxon>
        <taxon>Peptostreptococcales</taxon>
        <taxon>Natronincolaceae</taxon>
        <taxon>Anaerovirgula</taxon>
    </lineage>
</organism>
<name>A0A239BA74_9FIRM</name>
<gene>
    <name evidence="1" type="ORF">SAMN05446037_1003130</name>
</gene>
<accession>A0A239BA74</accession>